<feature type="compositionally biased region" description="Polar residues" evidence="7">
    <location>
        <begin position="1706"/>
        <end position="1724"/>
    </location>
</feature>
<dbReference type="InterPro" id="IPR027267">
    <property type="entry name" value="AH/BAR_dom_sf"/>
</dbReference>
<feature type="compositionally biased region" description="Polar residues" evidence="7">
    <location>
        <begin position="393"/>
        <end position="406"/>
    </location>
</feature>
<dbReference type="Gene3D" id="1.20.1270.60">
    <property type="entry name" value="Arfaptin homology (AH) domain/BAR domain"/>
    <property type="match status" value="1"/>
</dbReference>
<feature type="compositionally biased region" description="Polar residues" evidence="7">
    <location>
        <begin position="1793"/>
        <end position="1813"/>
    </location>
</feature>
<keyword evidence="5" id="KW-0965">Cell junction</keyword>
<dbReference type="CDD" id="cd00160">
    <property type="entry name" value="RhoGEF"/>
    <property type="match status" value="1"/>
</dbReference>
<dbReference type="SUPFAM" id="SSF103657">
    <property type="entry name" value="BAR/IMD domain-like"/>
    <property type="match status" value="1"/>
</dbReference>
<reference evidence="9 10" key="1">
    <citation type="submission" date="2016-03" db="EMBL/GenBank/DDBJ databases">
        <authorList>
            <person name="Ploux O."/>
        </authorList>
    </citation>
    <scope>NUCLEOTIDE SEQUENCE [LARGE SCALE GENOMIC DNA]</scope>
    <source>
        <strain evidence="9 10">UAMH 11012</strain>
    </source>
</reference>
<feature type="region of interest" description="Disordered" evidence="7">
    <location>
        <begin position="1681"/>
        <end position="1842"/>
    </location>
</feature>
<dbReference type="SUPFAM" id="SSF48065">
    <property type="entry name" value="DBL homology domain (DH-domain)"/>
    <property type="match status" value="1"/>
</dbReference>
<feature type="compositionally biased region" description="Polar residues" evidence="7">
    <location>
        <begin position="832"/>
        <end position="848"/>
    </location>
</feature>
<feature type="region of interest" description="Disordered" evidence="7">
    <location>
        <begin position="613"/>
        <end position="637"/>
    </location>
</feature>
<feature type="compositionally biased region" description="Polar residues" evidence="7">
    <location>
        <begin position="7"/>
        <end position="23"/>
    </location>
</feature>
<feature type="compositionally biased region" description="Polar residues" evidence="7">
    <location>
        <begin position="103"/>
        <end position="123"/>
    </location>
</feature>
<evidence type="ECO:0000313" key="10">
    <source>
        <dbReference type="Proteomes" id="UP000184330"/>
    </source>
</evidence>
<proteinExistence type="predicted"/>
<dbReference type="InterPro" id="IPR000219">
    <property type="entry name" value="DH_dom"/>
</dbReference>
<feature type="domain" description="DH" evidence="8">
    <location>
        <begin position="1181"/>
        <end position="1411"/>
    </location>
</feature>
<evidence type="ECO:0000256" key="4">
    <source>
        <dbReference type="ARBA" id="ARBA00022658"/>
    </source>
</evidence>
<sequence>MDGGINGDQNFYSRRPTSYSPEHQQPHRYEPPPLPDFEARSPQLPPKVSYLTSHNLQAVQGNTNGYAAAGLSNGGDPDEYYRGVHHAGTSYSDISTLGMAATASESRPLQSSLRSNGNGTTPKHPSLAQARNLKPSTYRSASSPLEDRPGLNNAKSTSALNGYTRTPSVSVKDLKNRFDHLTGQQSPPAARKASPRVNTSAAAPAYLRDRGGYQARNANSSTAGTSRAGSVTRDAGKQKSPTSSRTTQRTRFAAEDQASNNTLSGTARIPRPRNGVSGINSQASKSMSNLSPTSPTAPQTQTSRPLFGEILPNEQGTSSIGYGIPGIRAATRRTSDSSLHPSWQQHSRSKSNEISPTSPDAWYKGQTDLDNIDPNKPRPRSHNRNHSDFPDSKVNTMNGVTPSFQTSNSPASAAQAPSRLPIPAAKRQSVSSNSSIPSTRSNSPFASNGIANAKLRKPEQRPWSPAGRANTPTSRAKTPTTRHSSRGKTRTPEKSTSNNASLKAHIVAPPPKTSPPLRSSRPRQPVSSATTANARLKTAERSNSPQQVRTGMKVTRNNGEGYAARERKISDVPLTAVDFAARRQQIKRAYTKSIHESEQKEIRAANLRRLSERHQAKASIASQESQEPQVVAHDVEKDDEPVLAEAQPILEAPVETKPSPQPLQISTSFPRPERQSVIAHRIDVDQDSPTLGMPGSFIEDDEPPSAISNATGTTEIENEPQTEAPRLSRLPSKPDGFSSRVSYAEDLMSPEQAFFGMQNMSSPDDESIRIMLDATPVEEPPHESTPTNDVFARDPSPPGAYQQSPEVAEDQPVFASTVTVASPQESAPVHSEPSSPLESCDEQTSGNEESPIVSEEPAYEEHRAPSRAPPEISFPDEINYHESEETATRLQLPMLRTALASSVMISGLSQDYLNTPITDIEYESSDGGLAAHSGGDSEHYDREYLDSPRDDQASTHDYRTSHQSAWTDYSVGTNDEYSEREDSSRPVTTYELQPEPEPEPEQKPPPPPKELSPVVPPKPEGYSPLPSPRFAPQSSQLPIRHQLPPLSTGEGLGLGFSDQSQDFGTATIPLWPAYSPPPVPPQDEAPAPPSRTPPPPTVSSMRPESSLYQSSQYETGRHPESRRASDDLYSPRGSLSTPRSSTQISFDDAANEAKSKNVPESSLETEEERQAAEKTRKRLYQRKMVIKELIETESVYLKDMNVVEEIYKGTAEACPKLDHTDVKTIFRNTADIISFSTKFLEELKAGASSIYSPRSRARQSKAVSAAAVSSSASPTSTDRFSVAATLTTDETDEEKDRKTFIGANFSKHLKKMQQIYTDYLKHSEIASSRLAVLQQDAAVQVWLSECNLVAKDLTKAWDLDALLVKPVQRITRYQLLLKELAESTLLDHPDYRALCTAREELSVLLQGIDEMKKRIHMVGQIVGRKRKESDVRSNLAKAFGRRAEKLQSSANRPPEDEEYQKMHNTFGVEFLRLQVVLRDVEDYARHQREYVSKTLQYFSSMELIMRMQQSSKPEIESKWVRFNLSMRDMGTIAIDDHVGAIQREVIEPLEKVITMYTQPGLAMKKRNKRRLDYEKSLNYKSSGKKIDDKLAEQVAQYEALNETLKIELPKLSALTKTLGRLCQIRLLFLKTEWYGIWQMKLSGALEANQFPNDVSDILDHFHRDFPYTDTSLKELGIINGSFGNGGTTRGSQSTQDDESQRKARPSNLSSRSRGLSINSDKSPSLPTPEFAKRHSGQFTFSPILSNGPGLPQPQFAYSNMPYSTGHSRAGSGSPATPDTASSSRPHHTPLGRPSTSRSHTSDTGMTRGNSDYNTPHRRESGSTYNSHYEGGPPNARPYSGLFHSAMPMEDESQRSSRASSRDRNMSGGYNVLYLAASLFEFNISATKSEAGYPYLTYQAGEIFDVIGEKGELWLAKNQDDPSDEVGWIWSKHFARLAAD</sequence>
<feature type="compositionally biased region" description="Polar residues" evidence="7">
    <location>
        <begin position="153"/>
        <end position="169"/>
    </location>
</feature>
<feature type="compositionally biased region" description="Pro residues" evidence="7">
    <location>
        <begin position="1074"/>
        <end position="1097"/>
    </location>
</feature>
<dbReference type="Proteomes" id="UP000184330">
    <property type="component" value="Unassembled WGS sequence"/>
</dbReference>
<feature type="compositionally biased region" description="Polar residues" evidence="7">
    <location>
        <begin position="134"/>
        <end position="143"/>
    </location>
</feature>
<dbReference type="FunFam" id="1.20.900.10:FF:000053">
    <property type="entry name" value="Rho guanyl nucleotide exchange factor, putative"/>
    <property type="match status" value="1"/>
</dbReference>
<feature type="compositionally biased region" description="Pro residues" evidence="7">
    <location>
        <begin position="1003"/>
        <end position="1029"/>
    </location>
</feature>
<feature type="compositionally biased region" description="Polar residues" evidence="7">
    <location>
        <begin position="961"/>
        <end position="975"/>
    </location>
</feature>
<dbReference type="Gene3D" id="1.20.900.10">
    <property type="entry name" value="Dbl homology (DH) domain"/>
    <property type="match status" value="1"/>
</dbReference>
<evidence type="ECO:0000313" key="9">
    <source>
        <dbReference type="EMBL" id="CZR51338.1"/>
    </source>
</evidence>
<evidence type="ECO:0000256" key="3">
    <source>
        <dbReference type="ARBA" id="ARBA00018186"/>
    </source>
</evidence>
<dbReference type="InterPro" id="IPR051492">
    <property type="entry name" value="Dynamin-Rho_GEF"/>
</dbReference>
<dbReference type="CDD" id="cd07589">
    <property type="entry name" value="BAR_DNMBP"/>
    <property type="match status" value="1"/>
</dbReference>
<feature type="region of interest" description="Disordered" evidence="7">
    <location>
        <begin position="99"/>
        <end position="304"/>
    </location>
</feature>
<dbReference type="EMBL" id="FJOG01000001">
    <property type="protein sequence ID" value="CZR51338.1"/>
    <property type="molecule type" value="Genomic_DNA"/>
</dbReference>
<feature type="compositionally biased region" description="Polar residues" evidence="7">
    <location>
        <begin position="706"/>
        <end position="721"/>
    </location>
</feature>
<feature type="region of interest" description="Disordered" evidence="7">
    <location>
        <begin position="924"/>
        <end position="1175"/>
    </location>
</feature>
<evidence type="ECO:0000256" key="7">
    <source>
        <dbReference type="SAM" id="MobiDB-lite"/>
    </source>
</evidence>
<dbReference type="PANTHER" id="PTHR22834:SF20">
    <property type="entry name" value="SH3 DOMAIN-CONTAINING PROTEIN"/>
    <property type="match status" value="1"/>
</dbReference>
<dbReference type="Pfam" id="PF03114">
    <property type="entry name" value="BAR"/>
    <property type="match status" value="1"/>
</dbReference>
<organism evidence="9 10">
    <name type="scientific">Phialocephala subalpina</name>
    <dbReference type="NCBI Taxonomy" id="576137"/>
    <lineage>
        <taxon>Eukaryota</taxon>
        <taxon>Fungi</taxon>
        <taxon>Dikarya</taxon>
        <taxon>Ascomycota</taxon>
        <taxon>Pezizomycotina</taxon>
        <taxon>Leotiomycetes</taxon>
        <taxon>Helotiales</taxon>
        <taxon>Mollisiaceae</taxon>
        <taxon>Phialocephala</taxon>
        <taxon>Phialocephala fortinii species complex</taxon>
    </lineage>
</organism>
<comment type="subcellular location">
    <subcellularLocation>
        <location evidence="1">Cell junction</location>
    </subcellularLocation>
    <subcellularLocation>
        <location evidence="2">Golgi apparatus</location>
        <location evidence="2">Golgi stack</location>
    </subcellularLocation>
</comment>
<dbReference type="GO" id="GO:0005795">
    <property type="term" value="C:Golgi stack"/>
    <property type="evidence" value="ECO:0007669"/>
    <property type="project" value="UniProtKB-SubCell"/>
</dbReference>
<dbReference type="PROSITE" id="PS50010">
    <property type="entry name" value="DH_2"/>
    <property type="match status" value="1"/>
</dbReference>
<feature type="compositionally biased region" description="Polar residues" evidence="7">
    <location>
        <begin position="1133"/>
        <end position="1145"/>
    </location>
</feature>
<feature type="compositionally biased region" description="Low complexity" evidence="7">
    <location>
        <begin position="240"/>
        <end position="251"/>
    </location>
</feature>
<dbReference type="GO" id="GO:0031991">
    <property type="term" value="P:regulation of actomyosin contractile ring contraction"/>
    <property type="evidence" value="ECO:0007669"/>
    <property type="project" value="TreeGrafter"/>
</dbReference>
<keyword evidence="4" id="KW-0344">Guanine-nucleotide releasing factor</keyword>
<dbReference type="InterPro" id="IPR004148">
    <property type="entry name" value="BAR_dom"/>
</dbReference>
<dbReference type="InterPro" id="IPR001331">
    <property type="entry name" value="GDS_CDC24_CS"/>
</dbReference>
<feature type="compositionally biased region" description="Low complexity" evidence="7">
    <location>
        <begin position="407"/>
        <end position="418"/>
    </location>
</feature>
<dbReference type="GO" id="GO:0032955">
    <property type="term" value="P:regulation of division septum assembly"/>
    <property type="evidence" value="ECO:0007669"/>
    <property type="project" value="TreeGrafter"/>
</dbReference>
<feature type="region of interest" description="Disordered" evidence="7">
    <location>
        <begin position="773"/>
        <end position="877"/>
    </location>
</feature>
<feature type="compositionally biased region" description="Polar residues" evidence="7">
    <location>
        <begin position="1773"/>
        <end position="1783"/>
    </location>
</feature>
<protein>
    <recommendedName>
        <fullName evidence="3">Dynamin-binding protein</fullName>
    </recommendedName>
    <alternativeName>
        <fullName evidence="6">Scaffold protein Tuba</fullName>
    </alternativeName>
</protein>
<feature type="compositionally biased region" description="Polar residues" evidence="7">
    <location>
        <begin position="216"/>
        <end position="229"/>
    </location>
</feature>
<evidence type="ECO:0000256" key="6">
    <source>
        <dbReference type="ARBA" id="ARBA00032587"/>
    </source>
</evidence>
<feature type="compositionally biased region" description="Polar residues" evidence="7">
    <location>
        <begin position="336"/>
        <end position="358"/>
    </location>
</feature>
<dbReference type="SMART" id="SM00325">
    <property type="entry name" value="RhoGEF"/>
    <property type="match status" value="1"/>
</dbReference>
<feature type="compositionally biased region" description="Polar residues" evidence="7">
    <location>
        <begin position="1755"/>
        <end position="1766"/>
    </location>
</feature>
<evidence type="ECO:0000256" key="5">
    <source>
        <dbReference type="ARBA" id="ARBA00022949"/>
    </source>
</evidence>
<feature type="compositionally biased region" description="Basic and acidic residues" evidence="7">
    <location>
        <begin position="935"/>
        <end position="960"/>
    </location>
</feature>
<dbReference type="STRING" id="576137.A0A1L7WF17"/>
<feature type="compositionally biased region" description="Polar residues" evidence="7">
    <location>
        <begin position="814"/>
        <end position="825"/>
    </location>
</feature>
<feature type="compositionally biased region" description="Polar residues" evidence="7">
    <location>
        <begin position="277"/>
        <end position="290"/>
    </location>
</feature>
<dbReference type="GO" id="GO:0005085">
    <property type="term" value="F:guanyl-nucleotide exchange factor activity"/>
    <property type="evidence" value="ECO:0007669"/>
    <property type="project" value="UniProtKB-KW"/>
</dbReference>
<dbReference type="PROSITE" id="PS00741">
    <property type="entry name" value="DH_1"/>
    <property type="match status" value="1"/>
</dbReference>
<dbReference type="PANTHER" id="PTHR22834">
    <property type="entry name" value="NUCLEAR FUSION PROTEIN FUS2"/>
    <property type="match status" value="1"/>
</dbReference>
<dbReference type="GO" id="GO:0035556">
    <property type="term" value="P:intracellular signal transduction"/>
    <property type="evidence" value="ECO:0007669"/>
    <property type="project" value="InterPro"/>
</dbReference>
<feature type="compositionally biased region" description="Basic and acidic residues" evidence="7">
    <location>
        <begin position="1115"/>
        <end position="1126"/>
    </location>
</feature>
<feature type="region of interest" description="Disordered" evidence="7">
    <location>
        <begin position="1"/>
        <end position="48"/>
    </location>
</feature>
<keyword evidence="10" id="KW-1185">Reference proteome</keyword>
<evidence type="ECO:0000259" key="8">
    <source>
        <dbReference type="PROSITE" id="PS50010"/>
    </source>
</evidence>
<dbReference type="OrthoDB" id="10256089at2759"/>
<feature type="region of interest" description="Disordered" evidence="7">
    <location>
        <begin position="650"/>
        <end position="740"/>
    </location>
</feature>
<feature type="compositionally biased region" description="Low complexity" evidence="7">
    <location>
        <begin position="429"/>
        <end position="443"/>
    </location>
</feature>
<evidence type="ECO:0000256" key="1">
    <source>
        <dbReference type="ARBA" id="ARBA00004282"/>
    </source>
</evidence>
<gene>
    <name evidence="9" type="ORF">PAC_01213</name>
</gene>
<feature type="compositionally biased region" description="Polar residues" evidence="7">
    <location>
        <begin position="470"/>
        <end position="482"/>
    </location>
</feature>
<accession>A0A1L7WF17</accession>
<feature type="compositionally biased region" description="Low complexity" evidence="7">
    <location>
        <begin position="515"/>
        <end position="528"/>
    </location>
</feature>
<feature type="compositionally biased region" description="Low complexity" evidence="7">
    <location>
        <begin position="291"/>
        <end position="304"/>
    </location>
</feature>
<dbReference type="Pfam" id="PF00621">
    <property type="entry name" value="RhoGEF"/>
    <property type="match status" value="1"/>
</dbReference>
<name>A0A1L7WF17_9HELO</name>
<evidence type="ECO:0000256" key="2">
    <source>
        <dbReference type="ARBA" id="ARBA00004348"/>
    </source>
</evidence>
<feature type="region of interest" description="Disordered" evidence="7">
    <location>
        <begin position="332"/>
        <end position="561"/>
    </location>
</feature>
<dbReference type="InterPro" id="IPR035899">
    <property type="entry name" value="DBL_dom_sf"/>
</dbReference>